<protein>
    <submittedName>
        <fullName evidence="1">Uncharacterized protein</fullName>
    </submittedName>
</protein>
<evidence type="ECO:0000313" key="2">
    <source>
        <dbReference type="Proteomes" id="UP000006298"/>
    </source>
</evidence>
<accession>J9PUE6</accession>
<dbReference type="RefSeq" id="YP_007005981.1">
    <property type="nucleotide sequence ID" value="NC_019515.1"/>
</dbReference>
<dbReference type="GeneID" id="14011649"/>
<keyword evidence="2" id="KW-1185">Reference proteome</keyword>
<sequence length="74" mass="8672">MPVTEGDIVLLENRLIPNNYRLYKVEKLDFEKDRKMPFVAHISQAEGKRNKVIKVPATAIITMDDFKRRAEELK</sequence>
<dbReference type="EMBL" id="JN712910">
    <property type="protein sequence ID" value="AEZ50577.1"/>
    <property type="molecule type" value="Genomic_DNA"/>
</dbReference>
<reference evidence="1 2" key="1">
    <citation type="submission" date="2011-09" db="EMBL/GenBank/DDBJ databases">
        <title>Complete Genome Sequence of Bacillus cereus Bacteriophage BCD7.</title>
        <authorList>
            <person name="Lee J.-H."/>
            <person name="Shin H."/>
            <person name="Son B."/>
            <person name="Ryu S."/>
        </authorList>
    </citation>
    <scope>NUCLEOTIDE SEQUENCE [LARGE SCALE GENOMIC DNA]</scope>
</reference>
<gene>
    <name evidence="1" type="ORF">BCD7_0130</name>
</gene>
<dbReference type="KEGG" id="vg:14011649"/>
<dbReference type="Proteomes" id="UP000006298">
    <property type="component" value="Segment"/>
</dbReference>
<name>J9PUE6_9CAUD</name>
<organism evidence="1 2">
    <name type="scientific">Bacillus phage BCD7</name>
    <dbReference type="NCBI Taxonomy" id="1136534"/>
    <lineage>
        <taxon>Viruses</taxon>
        <taxon>Duplodnaviria</taxon>
        <taxon>Heunggongvirae</taxon>
        <taxon>Uroviricota</taxon>
        <taxon>Caudoviricetes</taxon>
        <taxon>Becedseptimavirus</taxon>
        <taxon>Becedseptimavirus BCD7</taxon>
    </lineage>
</organism>
<proteinExistence type="predicted"/>
<evidence type="ECO:0000313" key="1">
    <source>
        <dbReference type="EMBL" id="AEZ50577.1"/>
    </source>
</evidence>